<proteinExistence type="inferred from homology"/>
<dbReference type="Pfam" id="PF01575">
    <property type="entry name" value="MaoC_dehydratas"/>
    <property type="match status" value="1"/>
</dbReference>
<name>A0AAW6REH3_GORRU</name>
<dbReference type="InterPro" id="IPR002539">
    <property type="entry name" value="MaoC-like_dom"/>
</dbReference>
<sequence length="168" mass="18160">MSNLLDPGNEPAHAIVYRGVSALKASVGQKLGPTDWLLVDQSRIDSFADDTEDHQWIHVDPDRAADGPFGGTIAHGFLTLSLVPHFINQLRRVEGVAMGVNYGLDRVRFPSPLRAGSRIRATTETITVDEVGPGIVQVVTRTVIEAEGAPKPVCVADLVARYHGEDVE</sequence>
<feature type="domain" description="MaoC-like" evidence="2">
    <location>
        <begin position="25"/>
        <end position="144"/>
    </location>
</feature>
<dbReference type="Gene3D" id="3.10.129.10">
    <property type="entry name" value="Hotdog Thioesterase"/>
    <property type="match status" value="1"/>
</dbReference>
<protein>
    <submittedName>
        <fullName evidence="3">MaoC family dehydratase</fullName>
    </submittedName>
</protein>
<dbReference type="SUPFAM" id="SSF54637">
    <property type="entry name" value="Thioesterase/thiol ester dehydrase-isomerase"/>
    <property type="match status" value="1"/>
</dbReference>
<organism evidence="3">
    <name type="scientific">Gordonia rubripertincta</name>
    <name type="common">Rhodococcus corallinus</name>
    <dbReference type="NCBI Taxonomy" id="36822"/>
    <lineage>
        <taxon>Bacteria</taxon>
        <taxon>Bacillati</taxon>
        <taxon>Actinomycetota</taxon>
        <taxon>Actinomycetes</taxon>
        <taxon>Mycobacteriales</taxon>
        <taxon>Gordoniaceae</taxon>
        <taxon>Gordonia</taxon>
    </lineage>
</organism>
<dbReference type="InterPro" id="IPR029069">
    <property type="entry name" value="HotDog_dom_sf"/>
</dbReference>
<dbReference type="PANTHER" id="PTHR42993">
    <property type="entry name" value="MAOC-LIKE DEHYDRATASE DOMAIN-CONTAINING PROTEIN"/>
    <property type="match status" value="1"/>
</dbReference>
<accession>A0AAW6REH3</accession>
<evidence type="ECO:0000313" key="3">
    <source>
        <dbReference type="EMBL" id="MDG6782106.1"/>
    </source>
</evidence>
<evidence type="ECO:0000256" key="1">
    <source>
        <dbReference type="ARBA" id="ARBA00005254"/>
    </source>
</evidence>
<dbReference type="CDD" id="cd03450">
    <property type="entry name" value="NodN"/>
    <property type="match status" value="1"/>
</dbReference>
<dbReference type="AlphaFoldDB" id="A0AAW6REH3"/>
<dbReference type="EMBL" id="JARUXG010000008">
    <property type="protein sequence ID" value="MDG6782106.1"/>
    <property type="molecule type" value="Genomic_DNA"/>
</dbReference>
<gene>
    <name evidence="3" type="ORF">QBL07_14845</name>
</gene>
<comment type="similarity">
    <text evidence="1">Belongs to the enoyl-CoA hydratase/isomerase family.</text>
</comment>
<evidence type="ECO:0000259" key="2">
    <source>
        <dbReference type="Pfam" id="PF01575"/>
    </source>
</evidence>
<reference evidence="3" key="1">
    <citation type="submission" date="2023-04" db="EMBL/GenBank/DDBJ databases">
        <title>Characterization and analysis of the complete genome of Gordonia rubripertincta 112, the degrader of aromatic and aliphatic compounds.</title>
        <authorList>
            <person name="Frantsuzova E."/>
            <person name="Bogun A."/>
            <person name="Delegan Y."/>
        </authorList>
    </citation>
    <scope>NUCLEOTIDE SEQUENCE</scope>
    <source>
        <strain evidence="3">112</strain>
    </source>
</reference>
<dbReference type="RefSeq" id="WP_005199468.1">
    <property type="nucleotide sequence ID" value="NZ_CP136136.1"/>
</dbReference>
<comment type="caution">
    <text evidence="3">The sequence shown here is derived from an EMBL/GenBank/DDBJ whole genome shotgun (WGS) entry which is preliminary data.</text>
</comment>
<dbReference type="InterPro" id="IPR039375">
    <property type="entry name" value="NodN-like"/>
</dbReference>
<dbReference type="PANTHER" id="PTHR42993:SF1">
    <property type="entry name" value="MAOC-LIKE DEHYDRATASE DOMAIN-CONTAINING PROTEIN"/>
    <property type="match status" value="1"/>
</dbReference>